<dbReference type="RefSeq" id="WP_133230658.1">
    <property type="nucleotide sequence ID" value="NZ_SOZE01000009.1"/>
</dbReference>
<evidence type="ECO:0000313" key="1">
    <source>
        <dbReference type="EMBL" id="TFF37715.1"/>
    </source>
</evidence>
<evidence type="ECO:0000313" key="2">
    <source>
        <dbReference type="Proteomes" id="UP000297540"/>
    </source>
</evidence>
<name>A0A4Y8SGE4_9SPHI</name>
<dbReference type="EMBL" id="SOZE01000009">
    <property type="protein sequence ID" value="TFF37715.1"/>
    <property type="molecule type" value="Genomic_DNA"/>
</dbReference>
<organism evidence="1 2">
    <name type="scientific">Mucilaginibacter psychrotolerans</name>
    <dbReference type="NCBI Taxonomy" id="1524096"/>
    <lineage>
        <taxon>Bacteria</taxon>
        <taxon>Pseudomonadati</taxon>
        <taxon>Bacteroidota</taxon>
        <taxon>Sphingobacteriia</taxon>
        <taxon>Sphingobacteriales</taxon>
        <taxon>Sphingobacteriaceae</taxon>
        <taxon>Mucilaginibacter</taxon>
    </lineage>
</organism>
<dbReference type="AlphaFoldDB" id="A0A4Y8SGE4"/>
<reference evidence="1 2" key="1">
    <citation type="journal article" date="2017" name="Int. J. Syst. Evol. Microbiol.">
        <title>Mucilaginibacterpsychrotolerans sp. nov., isolated from peatlands.</title>
        <authorList>
            <person name="Deng Y."/>
            <person name="Shen L."/>
            <person name="Xu B."/>
            <person name="Liu Y."/>
            <person name="Gu Z."/>
            <person name="Liu H."/>
            <person name="Zhou Y."/>
        </authorList>
    </citation>
    <scope>NUCLEOTIDE SEQUENCE [LARGE SCALE GENOMIC DNA]</scope>
    <source>
        <strain evidence="1 2">NH7-4</strain>
    </source>
</reference>
<proteinExistence type="predicted"/>
<gene>
    <name evidence="1" type="ORF">E2R66_11140</name>
</gene>
<sequence length="337" mass="38402">MEDTVVMDFPALVNGLAELPESAGALSFLNNHLPIMEAKLSLVQELLVQEVTDERFNAAINAIHFMIDKVPLSMIRLGAGAPIFRGRANGERLFDRQEDISYNKAAPDRITAGRFNRRFEPLFYGSLRVETPKIDTVLHCALECCKELTDHDPGPVVQDITVGKWVNRGAMPVVNLCFDERHLADNPDLKFSTDRFRRELAGFVSPEACSFVFRFMQFFSELAWSVNKSENSYYIMNAFFYAVRYYYAETRNTAIPGIIYPSAMTEGSGLNIVLVPQAVDTFLRLDMVYMQRFFRARGSKQYISDPCSELVHVKDGSFEFRKVRPYLKNGQLFTYGL</sequence>
<keyword evidence="2" id="KW-1185">Reference proteome</keyword>
<accession>A0A4Y8SGE4</accession>
<comment type="caution">
    <text evidence="1">The sequence shown here is derived from an EMBL/GenBank/DDBJ whole genome shotgun (WGS) entry which is preliminary data.</text>
</comment>
<protein>
    <recommendedName>
        <fullName evidence="3">RES domain-containing protein</fullName>
    </recommendedName>
</protein>
<dbReference type="OrthoDB" id="737028at2"/>
<evidence type="ECO:0008006" key="3">
    <source>
        <dbReference type="Google" id="ProtNLM"/>
    </source>
</evidence>
<dbReference type="Proteomes" id="UP000297540">
    <property type="component" value="Unassembled WGS sequence"/>
</dbReference>